<organism evidence="1 2">
    <name type="scientific">Corynebacterium uropygiale</name>
    <dbReference type="NCBI Taxonomy" id="1775911"/>
    <lineage>
        <taxon>Bacteria</taxon>
        <taxon>Bacillati</taxon>
        <taxon>Actinomycetota</taxon>
        <taxon>Actinomycetes</taxon>
        <taxon>Mycobacteriales</taxon>
        <taxon>Corynebacteriaceae</taxon>
        <taxon>Corynebacterium</taxon>
    </lineage>
</organism>
<dbReference type="RefSeq" id="WP_236117955.1">
    <property type="nucleotide sequence ID" value="NZ_JAKGSI010000001.1"/>
</dbReference>
<proteinExistence type="predicted"/>
<dbReference type="EMBL" id="JAKGSI010000001">
    <property type="protein sequence ID" value="MCF4006183.1"/>
    <property type="molecule type" value="Genomic_DNA"/>
</dbReference>
<gene>
    <name evidence="1" type="ORF">L1O03_03185</name>
</gene>
<dbReference type="Proteomes" id="UP001139336">
    <property type="component" value="Unassembled WGS sequence"/>
</dbReference>
<protein>
    <submittedName>
        <fullName evidence="1">Uncharacterized protein</fullName>
    </submittedName>
</protein>
<evidence type="ECO:0000313" key="1">
    <source>
        <dbReference type="EMBL" id="MCF4006183.1"/>
    </source>
</evidence>
<name>A0A9X1U076_9CORY</name>
<comment type="caution">
    <text evidence="1">The sequence shown here is derived from an EMBL/GenBank/DDBJ whole genome shotgun (WGS) entry which is preliminary data.</text>
</comment>
<accession>A0A9X1U076</accession>
<evidence type="ECO:0000313" key="2">
    <source>
        <dbReference type="Proteomes" id="UP001139336"/>
    </source>
</evidence>
<keyword evidence="2" id="KW-1185">Reference proteome</keyword>
<reference evidence="1" key="1">
    <citation type="submission" date="2022-01" db="EMBL/GenBank/DDBJ databases">
        <title>Corynebacterium sp. nov isolated from isolated from the feces of the greater white-fronted geese (Anser albifrons) at Poyang Lake, PR China.</title>
        <authorList>
            <person name="Liu Q."/>
        </authorList>
    </citation>
    <scope>NUCLEOTIDE SEQUENCE</scope>
    <source>
        <strain evidence="1">JCM 32435</strain>
    </source>
</reference>
<sequence length="230" mass="25421">MQMSAAELRHRELTQELYDIGDEVAGYLENLIEAVEDWDGELVADCLAELEEICEDAARDSRTCTAELDGLRRALTSGLKKGRFSVRGHVPTVDHPGFWEAPGLEARHPLTSSPLSVPDLARTLQARTATTAETLRAYVDYCLDQTAYGIEELGQLDLPRFYRELERETRTVACAWLAAVAEAHPGYTRTMRGQHPPEFLSERARIDAVVARVAARRGHAATASGGHYAS</sequence>
<dbReference type="AlphaFoldDB" id="A0A9X1U076"/>